<evidence type="ECO:0000256" key="5">
    <source>
        <dbReference type="ARBA" id="ARBA00023034"/>
    </source>
</evidence>
<name>A0A813GC50_POLGL</name>
<evidence type="ECO:0000256" key="4">
    <source>
        <dbReference type="ARBA" id="ARBA00022927"/>
    </source>
</evidence>
<evidence type="ECO:0000259" key="8">
    <source>
        <dbReference type="Pfam" id="PF07928"/>
    </source>
</evidence>
<evidence type="ECO:0000313" key="9">
    <source>
        <dbReference type="EMBL" id="CAE8621763.1"/>
    </source>
</evidence>
<dbReference type="Proteomes" id="UP000654075">
    <property type="component" value="Unassembled WGS sequence"/>
</dbReference>
<keyword evidence="4" id="KW-0653">Protein transport</keyword>
<comment type="caution">
    <text evidence="9">The sequence shown here is derived from an EMBL/GenBank/DDBJ whole genome shotgun (WGS) entry which is preliminary data.</text>
</comment>
<evidence type="ECO:0000256" key="6">
    <source>
        <dbReference type="ARBA" id="ARBA00023054"/>
    </source>
</evidence>
<reference evidence="9" key="1">
    <citation type="submission" date="2021-02" db="EMBL/GenBank/DDBJ databases">
        <authorList>
            <person name="Dougan E. K."/>
            <person name="Rhodes N."/>
            <person name="Thang M."/>
            <person name="Chan C."/>
        </authorList>
    </citation>
    <scope>NUCLEOTIDE SEQUENCE</scope>
</reference>
<dbReference type="GO" id="GO:0000938">
    <property type="term" value="C:GARP complex"/>
    <property type="evidence" value="ECO:0007669"/>
    <property type="project" value="InterPro"/>
</dbReference>
<evidence type="ECO:0000313" key="10">
    <source>
        <dbReference type="Proteomes" id="UP000654075"/>
    </source>
</evidence>
<accession>A0A813GC50</accession>
<evidence type="ECO:0000256" key="7">
    <source>
        <dbReference type="SAM" id="MobiDB-lite"/>
    </source>
</evidence>
<dbReference type="OMA" id="QAHCKER"/>
<dbReference type="OrthoDB" id="410088at2759"/>
<sequence>MAVGRLARRKQRVSEVLQRLDCLAHVRQCQPSIQMLLQGQDYVTALDLLESTTQALDSKLKGLASVKQSSSRLADLGDSFDTAVEADFVHHSSEAFLHRADTSDSSPNAKSLGVEVRGAERLRRLCQCLARRQNLKSALNPTLRDVCLSHLKKALKGQARCLLEELQSHSNGASGAGRCPSSQDLVGSLGVEEAPIPKGQPPQGAGGGSPSSSPRDARSGEDEPNGTAADASSSEAAAALPAVGSSSGDGATAGISAQLCALSFDGFLEFWQRLLNFCLEVGSRFCDYAALVQASVRELPSEANRPDHQVEVGGELLRLLEVIVNSSLKIAGALLQSRQSEHQRLKWAEWQRFLAITDKALDEVRSIQAHCKERLDPASPFVGSDVQAGLKAIVYTQTKNIIEEFHQKCLLQTKQVLEQERWERTDVPMQYSRMLSQMLGREQPPQQPSPTQKDVDANGVSVEAQQQQTVERYLHVDGIHFLVVPAVLTLLQLLNDYVQLCRDFGDLAAEVVQRMCMLLRNFNQRAQRLVLSGKAVEQKVLEKITAANLALASQSCGLVAQILPLLQSHLLEIVQSPGSAGGGQAGARSAMVCALIADLPGIGSEFAEHKAALFGKLSDLLKARYELHAKKWLSAAHAEATGDAGVWEADGAAGAIAAAQSGQL</sequence>
<comment type="similarity">
    <text evidence="2">Belongs to the VPS54 family.</text>
</comment>
<feature type="non-terminal residue" evidence="9">
    <location>
        <position position="664"/>
    </location>
</feature>
<dbReference type="GO" id="GO:0006896">
    <property type="term" value="P:Golgi to vacuole transport"/>
    <property type="evidence" value="ECO:0007669"/>
    <property type="project" value="TreeGrafter"/>
</dbReference>
<dbReference type="GO" id="GO:0042147">
    <property type="term" value="P:retrograde transport, endosome to Golgi"/>
    <property type="evidence" value="ECO:0007669"/>
    <property type="project" value="InterPro"/>
</dbReference>
<keyword evidence="3" id="KW-0813">Transport</keyword>
<dbReference type="GO" id="GO:0019905">
    <property type="term" value="F:syntaxin binding"/>
    <property type="evidence" value="ECO:0007669"/>
    <property type="project" value="TreeGrafter"/>
</dbReference>
<dbReference type="AlphaFoldDB" id="A0A813GC50"/>
<protein>
    <recommendedName>
        <fullName evidence="8">Vacuolar protein sorting-associated protein 54 C-terminal domain-containing protein</fullName>
    </recommendedName>
</protein>
<evidence type="ECO:0000256" key="1">
    <source>
        <dbReference type="ARBA" id="ARBA00004601"/>
    </source>
</evidence>
<organism evidence="9 10">
    <name type="scientific">Polarella glacialis</name>
    <name type="common">Dinoflagellate</name>
    <dbReference type="NCBI Taxonomy" id="89957"/>
    <lineage>
        <taxon>Eukaryota</taxon>
        <taxon>Sar</taxon>
        <taxon>Alveolata</taxon>
        <taxon>Dinophyceae</taxon>
        <taxon>Suessiales</taxon>
        <taxon>Suessiaceae</taxon>
        <taxon>Polarella</taxon>
    </lineage>
</organism>
<feature type="region of interest" description="Disordered" evidence="7">
    <location>
        <begin position="192"/>
        <end position="234"/>
    </location>
</feature>
<keyword evidence="10" id="KW-1185">Reference proteome</keyword>
<proteinExistence type="inferred from homology"/>
<dbReference type="GO" id="GO:0005829">
    <property type="term" value="C:cytosol"/>
    <property type="evidence" value="ECO:0007669"/>
    <property type="project" value="GOC"/>
</dbReference>
<gene>
    <name evidence="9" type="ORF">PGLA1383_LOCUS39282</name>
</gene>
<feature type="domain" description="Vacuolar protein sorting-associated protein 54 C-terminal" evidence="8">
    <location>
        <begin position="481"/>
        <end position="624"/>
    </location>
</feature>
<keyword evidence="5" id="KW-0333">Golgi apparatus</keyword>
<dbReference type="InterPro" id="IPR012501">
    <property type="entry name" value="Vps54_C"/>
</dbReference>
<dbReference type="InterPro" id="IPR039745">
    <property type="entry name" value="Vps54"/>
</dbReference>
<keyword evidence="6" id="KW-0175">Coiled coil</keyword>
<dbReference type="GO" id="GO:0015031">
    <property type="term" value="P:protein transport"/>
    <property type="evidence" value="ECO:0007669"/>
    <property type="project" value="UniProtKB-KW"/>
</dbReference>
<dbReference type="Pfam" id="PF07928">
    <property type="entry name" value="Vps54"/>
    <property type="match status" value="1"/>
</dbReference>
<dbReference type="EMBL" id="CAJNNV010027814">
    <property type="protein sequence ID" value="CAE8621763.1"/>
    <property type="molecule type" value="Genomic_DNA"/>
</dbReference>
<dbReference type="PANTHER" id="PTHR12965">
    <property type="entry name" value="VACUOLAR PROTEIN SORTING 54"/>
    <property type="match status" value="1"/>
</dbReference>
<evidence type="ECO:0000256" key="2">
    <source>
        <dbReference type="ARBA" id="ARBA00009150"/>
    </source>
</evidence>
<comment type="subcellular location">
    <subcellularLocation>
        <location evidence="1">Golgi apparatus</location>
        <location evidence="1">trans-Golgi network</location>
    </subcellularLocation>
</comment>
<evidence type="ECO:0000256" key="3">
    <source>
        <dbReference type="ARBA" id="ARBA00022448"/>
    </source>
</evidence>
<dbReference type="PANTHER" id="PTHR12965:SF0">
    <property type="entry name" value="VACUOLAR PROTEIN SORTING-ASSOCIATED PROTEIN 54"/>
    <property type="match status" value="1"/>
</dbReference>